<organism evidence="1 2">
    <name type="scientific">Paenibacillus odorifer</name>
    <dbReference type="NCBI Taxonomy" id="189426"/>
    <lineage>
        <taxon>Bacteria</taxon>
        <taxon>Bacillati</taxon>
        <taxon>Bacillota</taxon>
        <taxon>Bacilli</taxon>
        <taxon>Bacillales</taxon>
        <taxon>Paenibacillaceae</taxon>
        <taxon>Paenibacillus</taxon>
    </lineage>
</organism>
<dbReference type="Proteomes" id="UP000187465">
    <property type="component" value="Unassembled WGS sequence"/>
</dbReference>
<evidence type="ECO:0000313" key="2">
    <source>
        <dbReference type="Proteomes" id="UP000187465"/>
    </source>
</evidence>
<dbReference type="Pfam" id="PF08795">
    <property type="entry name" value="DUF1796"/>
    <property type="match status" value="1"/>
</dbReference>
<sequence length="225" mass="26447">MKLQAVKKSYDLIVSLGMSCAPAINLQRNSLRKFSMPLDWMVSYSLADVNRLYKNRFQNLMELINLQILDETHFFLEDGIPVYPNWNKNALVKSYFIQDTLYNIISVHDFPIHQGKHWSTTYPSYKAKLELRINRFWDKLITSKKTLFIRWSASYEQAVELQSILSGLLKPNEFIILILNPVREATSVQELSWNINNICVLEVPEDMNDYDSWDYILKDIQVTNN</sequence>
<dbReference type="EMBL" id="MKQP01000027">
    <property type="protein sequence ID" value="OMD30156.1"/>
    <property type="molecule type" value="Genomic_DNA"/>
</dbReference>
<dbReference type="AlphaFoldDB" id="A0A1R0X6L4"/>
<evidence type="ECO:0000313" key="1">
    <source>
        <dbReference type="EMBL" id="OMD30156.1"/>
    </source>
</evidence>
<dbReference type="RefSeq" id="WP_076179342.1">
    <property type="nucleotide sequence ID" value="NZ_MKQP01000027.1"/>
</dbReference>
<evidence type="ECO:0008006" key="3">
    <source>
        <dbReference type="Google" id="ProtNLM"/>
    </source>
</evidence>
<gene>
    <name evidence="1" type="ORF">BJP51_21245</name>
</gene>
<proteinExistence type="predicted"/>
<dbReference type="InterPro" id="IPR014903">
    <property type="entry name" value="DUF1796"/>
</dbReference>
<protein>
    <recommendedName>
        <fullName evidence="3">Peptidase</fullName>
    </recommendedName>
</protein>
<accession>A0A1R0X6L4</accession>
<comment type="caution">
    <text evidence="1">The sequence shown here is derived from an EMBL/GenBank/DDBJ whole genome shotgun (WGS) entry which is preliminary data.</text>
</comment>
<reference evidence="1 2" key="1">
    <citation type="submission" date="2016-10" db="EMBL/GenBank/DDBJ databases">
        <title>Paenibacillus species isolates.</title>
        <authorList>
            <person name="Beno S.M."/>
        </authorList>
    </citation>
    <scope>NUCLEOTIDE SEQUENCE [LARGE SCALE GENOMIC DNA]</scope>
    <source>
        <strain evidence="1 2">FSL H7-0604</strain>
    </source>
</reference>
<name>A0A1R0X6L4_9BACL</name>